<dbReference type="KEGG" id="vg:27429749"/>
<dbReference type="Proteomes" id="UP000202962">
    <property type="component" value="Segment"/>
</dbReference>
<sequence length="116" mass="13816">MDNGNFSKNINKIVKEFNTKYHELQDKYDELRFQYDRVQYEVKHLKNIIRDVCEQVAPDRLDEIEVAIRNHDKVYRTTYNNYGDGQLALIRFEHQLWPDLGPVTAPMTLNPFGQNI</sequence>
<reference evidence="2 3" key="1">
    <citation type="submission" date="2015-03" db="EMBL/GenBank/DDBJ databases">
        <title>The complete genome sequence of Mocis sp. granulovirus.</title>
        <authorList>
            <person name="Ardisson-Araujo D.M.P."/>
            <person name="Melo F.L."/>
            <person name="Sosa-Gomez D.R."/>
            <person name="Ribeiro B.M."/>
        </authorList>
    </citation>
    <scope>NUCLEOTIDE SEQUENCE [LARGE SCALE GENOMIC DNA]</scope>
    <source>
        <strain evidence="2">Southern Brazil</strain>
    </source>
</reference>
<accession>A0A162GVD4</accession>
<evidence type="ECO:0000313" key="2">
    <source>
        <dbReference type="EMBL" id="AKR17413.1"/>
    </source>
</evidence>
<proteinExistence type="predicted"/>
<evidence type="ECO:0000256" key="1">
    <source>
        <dbReference type="SAM" id="Coils"/>
    </source>
</evidence>
<feature type="coiled-coil region" evidence="1">
    <location>
        <begin position="14"/>
        <end position="41"/>
    </location>
</feature>
<protein>
    <submittedName>
        <fullName evidence="2">Uncharacterized protein</fullName>
    </submittedName>
</protein>
<keyword evidence="1" id="KW-0175">Coiled coil</keyword>
<dbReference type="OrthoDB" id="21211at10239"/>
<dbReference type="EMBL" id="KR011718">
    <property type="protein sequence ID" value="AKR17413.1"/>
    <property type="molecule type" value="Genomic_DNA"/>
</dbReference>
<dbReference type="GeneID" id="27429749"/>
<name>A0A162GVD4_9BBAC</name>
<keyword evidence="3" id="KW-1185">Reference proteome</keyword>
<organism evidence="2 3">
    <name type="scientific">Mocis latipes granulovirus</name>
    <dbReference type="NCBI Taxonomy" id="2072024"/>
    <lineage>
        <taxon>Viruses</taxon>
        <taxon>Viruses incertae sedis</taxon>
        <taxon>Naldaviricetes</taxon>
        <taxon>Lefavirales</taxon>
        <taxon>Baculoviridae</taxon>
        <taxon>Betabaculovirus</taxon>
        <taxon>Betabaculovirus molatipedis</taxon>
    </lineage>
</organism>
<dbReference type="RefSeq" id="YP_009249869.1">
    <property type="nucleotide sequence ID" value="NC_029996.1"/>
</dbReference>
<evidence type="ECO:0000313" key="3">
    <source>
        <dbReference type="Proteomes" id="UP000202962"/>
    </source>
</evidence>